<comment type="caution">
    <text evidence="1">The sequence shown here is derived from an EMBL/GenBank/DDBJ whole genome shotgun (WGS) entry which is preliminary data.</text>
</comment>
<dbReference type="PANTHER" id="PTHR10632">
    <property type="entry name" value="SULFIDE:QUINONE OXIDOREDUCTASE"/>
    <property type="match status" value="1"/>
</dbReference>
<dbReference type="InterPro" id="IPR015904">
    <property type="entry name" value="Sulphide_quinone_reductase"/>
</dbReference>
<name>W6U9K5_ECHGR</name>
<evidence type="ECO:0000313" key="2">
    <source>
        <dbReference type="Proteomes" id="UP000019149"/>
    </source>
</evidence>
<proteinExistence type="predicted"/>
<evidence type="ECO:0000313" key="1">
    <source>
        <dbReference type="EMBL" id="EUB58058.1"/>
    </source>
</evidence>
<dbReference type="InterPro" id="IPR036188">
    <property type="entry name" value="FAD/NAD-bd_sf"/>
</dbReference>
<dbReference type="GeneID" id="36342793"/>
<dbReference type="KEGG" id="egl:EGR_07078"/>
<dbReference type="AlphaFoldDB" id="W6U9K5"/>
<dbReference type="PANTHER" id="PTHR10632:SF2">
    <property type="entry name" value="SULFIDE:QUINONE OXIDOREDUCTASE, MITOCHONDRIAL"/>
    <property type="match status" value="1"/>
</dbReference>
<dbReference type="RefSeq" id="XP_024349254.1">
    <property type="nucleotide sequence ID" value="XM_024496327.1"/>
</dbReference>
<dbReference type="CTD" id="36342793"/>
<keyword evidence="2" id="KW-1185">Reference proteome</keyword>
<dbReference type="OrthoDB" id="5376590at2759"/>
<sequence length="142" mass="15281">MSCLVVWTHFPATTKGISTGSRKITKGGEIFNLSTEELGEGRDYDFLHLTPPMTAPEVLNTATGLTSSEMNNFVNVDPQTLRHVKFNNIFSLGDCSSLPTSKTAAAISSESRVLCDNLTDVIRGGSGNVSKEVRRPIGFGCI</sequence>
<dbReference type="Proteomes" id="UP000019149">
    <property type="component" value="Unassembled WGS sequence"/>
</dbReference>
<dbReference type="STRING" id="6210.W6U9K5"/>
<reference evidence="1 2" key="1">
    <citation type="journal article" date="2013" name="Nat. Genet.">
        <title>The genome of the hydatid tapeworm Echinococcus granulosus.</title>
        <authorList>
            <person name="Zheng H."/>
            <person name="Zhang W."/>
            <person name="Zhang L."/>
            <person name="Zhang Z."/>
            <person name="Li J."/>
            <person name="Lu G."/>
            <person name="Zhu Y."/>
            <person name="Wang Y."/>
            <person name="Huang Y."/>
            <person name="Liu J."/>
            <person name="Kang H."/>
            <person name="Chen J."/>
            <person name="Wang L."/>
            <person name="Chen A."/>
            <person name="Yu S."/>
            <person name="Gao Z."/>
            <person name="Jin L."/>
            <person name="Gu W."/>
            <person name="Wang Z."/>
            <person name="Zhao L."/>
            <person name="Shi B."/>
            <person name="Wen H."/>
            <person name="Lin R."/>
            <person name="Jones M.K."/>
            <person name="Brejova B."/>
            <person name="Vinar T."/>
            <person name="Zhao G."/>
            <person name="McManus D.P."/>
            <person name="Chen Z."/>
            <person name="Zhou Y."/>
            <person name="Wang S."/>
        </authorList>
    </citation>
    <scope>NUCLEOTIDE SEQUENCE [LARGE SCALE GENOMIC DNA]</scope>
</reference>
<accession>W6U9K5</accession>
<dbReference type="Gene3D" id="3.50.50.60">
    <property type="entry name" value="FAD/NAD(P)-binding domain"/>
    <property type="match status" value="2"/>
</dbReference>
<dbReference type="GO" id="GO:0070224">
    <property type="term" value="F:sulfide:quinone oxidoreductase activity"/>
    <property type="evidence" value="ECO:0007669"/>
    <property type="project" value="TreeGrafter"/>
</dbReference>
<dbReference type="GO" id="GO:0070221">
    <property type="term" value="P:sulfide oxidation, using sulfide:quinone oxidoreductase"/>
    <property type="evidence" value="ECO:0007669"/>
    <property type="project" value="TreeGrafter"/>
</dbReference>
<organism evidence="1 2">
    <name type="scientific">Echinococcus granulosus</name>
    <name type="common">Hydatid tapeworm</name>
    <dbReference type="NCBI Taxonomy" id="6210"/>
    <lineage>
        <taxon>Eukaryota</taxon>
        <taxon>Metazoa</taxon>
        <taxon>Spiralia</taxon>
        <taxon>Lophotrochozoa</taxon>
        <taxon>Platyhelminthes</taxon>
        <taxon>Cestoda</taxon>
        <taxon>Eucestoda</taxon>
        <taxon>Cyclophyllidea</taxon>
        <taxon>Taeniidae</taxon>
        <taxon>Echinococcus</taxon>
        <taxon>Echinococcus granulosus group</taxon>
    </lineage>
</organism>
<dbReference type="EMBL" id="APAU02000069">
    <property type="protein sequence ID" value="EUB58058.1"/>
    <property type="molecule type" value="Genomic_DNA"/>
</dbReference>
<gene>
    <name evidence="1" type="ORF">EGR_07078</name>
</gene>
<dbReference type="GO" id="GO:0005739">
    <property type="term" value="C:mitochondrion"/>
    <property type="evidence" value="ECO:0007669"/>
    <property type="project" value="TreeGrafter"/>
</dbReference>
<protein>
    <submittedName>
        <fullName evidence="1">Sulfide:quinone oxidoreductase</fullName>
    </submittedName>
</protein>
<dbReference type="GO" id="GO:0071949">
    <property type="term" value="F:FAD binding"/>
    <property type="evidence" value="ECO:0007669"/>
    <property type="project" value="TreeGrafter"/>
</dbReference>